<protein>
    <recommendedName>
        <fullName evidence="1">F-box domain-containing protein</fullName>
    </recommendedName>
</protein>
<comment type="caution">
    <text evidence="2">The sequence shown here is derived from an EMBL/GenBank/DDBJ whole genome shotgun (WGS) entry which is preliminary data.</text>
</comment>
<dbReference type="PROSITE" id="PS50181">
    <property type="entry name" value="FBOX"/>
    <property type="match status" value="1"/>
</dbReference>
<dbReference type="OMA" id="MCHYLET"/>
<dbReference type="Gene3D" id="1.20.1280.50">
    <property type="match status" value="1"/>
</dbReference>
<proteinExistence type="predicted"/>
<name>A0A084FZN6_PSEDA</name>
<accession>A0A084FZN6</accession>
<dbReference type="AlphaFoldDB" id="A0A084FZN6"/>
<evidence type="ECO:0000313" key="3">
    <source>
        <dbReference type="Proteomes" id="UP000028545"/>
    </source>
</evidence>
<dbReference type="OrthoDB" id="9981546at2759"/>
<organism evidence="2 3">
    <name type="scientific">Pseudallescheria apiosperma</name>
    <name type="common">Scedosporium apiospermum</name>
    <dbReference type="NCBI Taxonomy" id="563466"/>
    <lineage>
        <taxon>Eukaryota</taxon>
        <taxon>Fungi</taxon>
        <taxon>Dikarya</taxon>
        <taxon>Ascomycota</taxon>
        <taxon>Pezizomycotina</taxon>
        <taxon>Sordariomycetes</taxon>
        <taxon>Hypocreomycetidae</taxon>
        <taxon>Microascales</taxon>
        <taxon>Microascaceae</taxon>
        <taxon>Scedosporium</taxon>
    </lineage>
</organism>
<sequence>METSASLEDLPNEILSLIFAFLPTHCLLHILRVNKRFFTCIRALFHVRLRHALAEPDYSMVLECYPETTRLTAPTLMCHYLETTGDTRRVSTADTVSGGPPIGDPRRWHLWFKPYLGTPRVLREKLDDAVEGGKYSMEVNLAENEESSHLLTRTILKRRQTKGLYPSHVTVHEGRLKLSREWLAAASAPILEQDGDYTMLWTGSSKHMGVRLQVAPAASARMPLLISVDDKPPLAYKLTFKGVAVNSILFLLAYEQSCIESIDVSGRSLTIIHVPA</sequence>
<dbReference type="GeneID" id="27727529"/>
<dbReference type="KEGG" id="sapo:SAPIO_CDS8457"/>
<dbReference type="SUPFAM" id="SSF81383">
    <property type="entry name" value="F-box domain"/>
    <property type="match status" value="1"/>
</dbReference>
<reference evidence="2 3" key="1">
    <citation type="journal article" date="2014" name="Genome Announc.">
        <title>Draft genome sequence of the pathogenic fungus Scedosporium apiospermum.</title>
        <authorList>
            <person name="Vandeputte P."/>
            <person name="Ghamrawi S."/>
            <person name="Rechenmann M."/>
            <person name="Iltis A."/>
            <person name="Giraud S."/>
            <person name="Fleury M."/>
            <person name="Thornton C."/>
            <person name="Delhaes L."/>
            <person name="Meyer W."/>
            <person name="Papon N."/>
            <person name="Bouchara J.P."/>
        </authorList>
    </citation>
    <scope>NUCLEOTIDE SEQUENCE [LARGE SCALE GENOMIC DNA]</scope>
    <source>
        <strain evidence="2 3">IHEM 14462</strain>
    </source>
</reference>
<dbReference type="Proteomes" id="UP000028545">
    <property type="component" value="Unassembled WGS sequence"/>
</dbReference>
<dbReference type="RefSeq" id="XP_016640347.1">
    <property type="nucleotide sequence ID" value="XM_016790084.1"/>
</dbReference>
<evidence type="ECO:0000259" key="1">
    <source>
        <dbReference type="PROSITE" id="PS50181"/>
    </source>
</evidence>
<evidence type="ECO:0000313" key="2">
    <source>
        <dbReference type="EMBL" id="KEZ40548.1"/>
    </source>
</evidence>
<dbReference type="Pfam" id="PF12937">
    <property type="entry name" value="F-box-like"/>
    <property type="match status" value="1"/>
</dbReference>
<gene>
    <name evidence="2" type="ORF">SAPIO_CDS8457</name>
</gene>
<feature type="domain" description="F-box" evidence="1">
    <location>
        <begin position="4"/>
        <end position="52"/>
    </location>
</feature>
<dbReference type="VEuPathDB" id="FungiDB:SAPIO_CDS8457"/>
<dbReference type="HOGENOM" id="CLU_044875_0_0_1"/>
<dbReference type="InterPro" id="IPR036047">
    <property type="entry name" value="F-box-like_dom_sf"/>
</dbReference>
<keyword evidence="3" id="KW-1185">Reference proteome</keyword>
<dbReference type="InterPro" id="IPR001810">
    <property type="entry name" value="F-box_dom"/>
</dbReference>
<dbReference type="EMBL" id="JOWA01000121">
    <property type="protein sequence ID" value="KEZ40548.1"/>
    <property type="molecule type" value="Genomic_DNA"/>
</dbReference>